<dbReference type="AlphaFoldDB" id="A0A521BB80"/>
<dbReference type="GO" id="GO:0005737">
    <property type="term" value="C:cytoplasm"/>
    <property type="evidence" value="ECO:0007669"/>
    <property type="project" value="UniProtKB-SubCell"/>
</dbReference>
<comment type="function">
    <text evidence="6">Redox regulated molecular chaperone. Protects both thermally unfolding and oxidatively damaged proteins from irreversible aggregation. Plays an important role in the bacterial defense system toward oxidative stress.</text>
</comment>
<dbReference type="Gene3D" id="3.55.30.10">
    <property type="entry name" value="Hsp33 domain"/>
    <property type="match status" value="1"/>
</dbReference>
<dbReference type="GO" id="GO:0042026">
    <property type="term" value="P:protein refolding"/>
    <property type="evidence" value="ECO:0007669"/>
    <property type="project" value="TreeGrafter"/>
</dbReference>
<dbReference type="RefSeq" id="WP_142934272.1">
    <property type="nucleotide sequence ID" value="NZ_FXTM01000004.1"/>
</dbReference>
<dbReference type="OrthoDB" id="9776534at2"/>
<organism evidence="7 8">
    <name type="scientific">Balnearium lithotrophicum</name>
    <dbReference type="NCBI Taxonomy" id="223788"/>
    <lineage>
        <taxon>Bacteria</taxon>
        <taxon>Pseudomonadati</taxon>
        <taxon>Aquificota</taxon>
        <taxon>Aquificia</taxon>
        <taxon>Desulfurobacteriales</taxon>
        <taxon>Desulfurobacteriaceae</taxon>
        <taxon>Balnearium</taxon>
    </lineage>
</organism>
<evidence type="ECO:0000256" key="5">
    <source>
        <dbReference type="ARBA" id="ARBA00023284"/>
    </source>
</evidence>
<name>A0A521BB80_9BACT</name>
<dbReference type="InterPro" id="IPR016153">
    <property type="entry name" value="Heat_shock_Hsp33_N"/>
</dbReference>
<dbReference type="HAMAP" id="MF_00117">
    <property type="entry name" value="HslO"/>
    <property type="match status" value="1"/>
</dbReference>
<keyword evidence="1 6" id="KW-0963">Cytoplasm</keyword>
<evidence type="ECO:0000256" key="6">
    <source>
        <dbReference type="HAMAP-Rule" id="MF_00117"/>
    </source>
</evidence>
<reference evidence="7 8" key="1">
    <citation type="submission" date="2017-05" db="EMBL/GenBank/DDBJ databases">
        <authorList>
            <person name="Varghese N."/>
            <person name="Submissions S."/>
        </authorList>
    </citation>
    <scope>NUCLEOTIDE SEQUENCE [LARGE SCALE GENOMIC DNA]</scope>
    <source>
        <strain evidence="7 8">DSM 16304</strain>
    </source>
</reference>
<dbReference type="InterPro" id="IPR000397">
    <property type="entry name" value="Heat_shock_Hsp33"/>
</dbReference>
<dbReference type="InterPro" id="IPR016154">
    <property type="entry name" value="Heat_shock_Hsp33_C"/>
</dbReference>
<dbReference type="NCBIfam" id="NF001033">
    <property type="entry name" value="PRK00114.1"/>
    <property type="match status" value="1"/>
</dbReference>
<dbReference type="Pfam" id="PF01430">
    <property type="entry name" value="HSP33"/>
    <property type="match status" value="1"/>
</dbReference>
<sequence>MRNLGSRKEFLKELTKDVKRDLRNYFQDRDYGIIAVTREDALRAFVVRTTNLCEIARLRHKLSPIATAVLGRALTGALLLTSLLKHGTEQRVLLRIEGDGPVGLVVAEANAKGEVRGFVQNPDVPTFTKVENGRKKFDIAKAVGKGVLTVVKDLGFGTPYESSVPIVSGEIAQDIAYYLLKSEQIPSAVGIGVLVGETGKVEAAGGFLAQPLPGASERAIDKLEKNVKSLPPVSSLIKEGKRPEDIAEMIFKGFTTELLALKELSFKCKCSKEVAGRSLFAMPKEELESLKKEGGVSIKCNFCGEEYFFSPEEIDEILKEKEKGTN</sequence>
<dbReference type="PANTHER" id="PTHR30111:SF1">
    <property type="entry name" value="33 KDA CHAPERONIN"/>
    <property type="match status" value="1"/>
</dbReference>
<dbReference type="GO" id="GO:0044183">
    <property type="term" value="F:protein folding chaperone"/>
    <property type="evidence" value="ECO:0007669"/>
    <property type="project" value="TreeGrafter"/>
</dbReference>
<keyword evidence="8" id="KW-1185">Reference proteome</keyword>
<comment type="PTM">
    <text evidence="6">Under oxidizing conditions two disulfide bonds are formed involving the reactive cysteines. Under reducing conditions zinc is bound to the reactive cysteines and the protein is inactive.</text>
</comment>
<proteinExistence type="inferred from homology"/>
<evidence type="ECO:0000256" key="2">
    <source>
        <dbReference type="ARBA" id="ARBA00022833"/>
    </source>
</evidence>
<dbReference type="PANTHER" id="PTHR30111">
    <property type="entry name" value="33 KDA CHAPERONIN"/>
    <property type="match status" value="1"/>
</dbReference>
<evidence type="ECO:0000313" key="7">
    <source>
        <dbReference type="EMBL" id="SMO44333.1"/>
    </source>
</evidence>
<protein>
    <recommendedName>
        <fullName evidence="6">33 kDa chaperonin</fullName>
    </recommendedName>
    <alternativeName>
        <fullName evidence="6">Heat shock protein 33 homolog</fullName>
        <shortName evidence="6">HSP33</shortName>
    </alternativeName>
</protein>
<dbReference type="GO" id="GO:0051082">
    <property type="term" value="F:unfolded protein binding"/>
    <property type="evidence" value="ECO:0007669"/>
    <property type="project" value="UniProtKB-UniRule"/>
</dbReference>
<keyword evidence="4 6" id="KW-0143">Chaperone</keyword>
<dbReference type="Proteomes" id="UP000317315">
    <property type="component" value="Unassembled WGS sequence"/>
</dbReference>
<comment type="subcellular location">
    <subcellularLocation>
        <location evidence="6">Cytoplasm</location>
    </subcellularLocation>
</comment>
<keyword evidence="5 6" id="KW-0676">Redox-active center</keyword>
<evidence type="ECO:0000256" key="4">
    <source>
        <dbReference type="ARBA" id="ARBA00023186"/>
    </source>
</evidence>
<feature type="disulfide bond" description="Redox-active" evidence="6">
    <location>
        <begin position="300"/>
        <end position="303"/>
    </location>
</feature>
<dbReference type="CDD" id="cd00498">
    <property type="entry name" value="Hsp33"/>
    <property type="match status" value="1"/>
</dbReference>
<evidence type="ECO:0000256" key="1">
    <source>
        <dbReference type="ARBA" id="ARBA00022490"/>
    </source>
</evidence>
<accession>A0A521BB80</accession>
<dbReference type="SUPFAM" id="SSF118352">
    <property type="entry name" value="HSP33 redox switch-like"/>
    <property type="match status" value="1"/>
</dbReference>
<comment type="similarity">
    <text evidence="6">Belongs to the HSP33 family.</text>
</comment>
<dbReference type="Gene3D" id="3.90.1280.10">
    <property type="entry name" value="HSP33 redox switch-like"/>
    <property type="match status" value="1"/>
</dbReference>
<dbReference type="EMBL" id="FXTM01000004">
    <property type="protein sequence ID" value="SMO44333.1"/>
    <property type="molecule type" value="Genomic_DNA"/>
</dbReference>
<evidence type="ECO:0000256" key="3">
    <source>
        <dbReference type="ARBA" id="ARBA00023157"/>
    </source>
</evidence>
<gene>
    <name evidence="6" type="primary">hslO</name>
    <name evidence="7" type="ORF">SAMN06269117_104108</name>
</gene>
<keyword evidence="2 6" id="KW-0862">Zinc</keyword>
<dbReference type="PIRSF" id="PIRSF005261">
    <property type="entry name" value="Heat_shock_Hsp33"/>
    <property type="match status" value="1"/>
</dbReference>
<evidence type="ECO:0000313" key="8">
    <source>
        <dbReference type="Proteomes" id="UP000317315"/>
    </source>
</evidence>
<dbReference type="SUPFAM" id="SSF64397">
    <property type="entry name" value="Hsp33 domain"/>
    <property type="match status" value="1"/>
</dbReference>
<feature type="disulfide bond" description="Redox-active" evidence="6">
    <location>
        <begin position="268"/>
        <end position="270"/>
    </location>
</feature>
<keyword evidence="3 6" id="KW-1015">Disulfide bond</keyword>